<reference evidence="1 2" key="1">
    <citation type="submission" date="2011-11" db="EMBL/GenBank/DDBJ databases">
        <title>Whole genome shotgun sequence of Gordonia araii NBRC 100433.</title>
        <authorList>
            <person name="Yoshida Y."/>
            <person name="Hosoyama A."/>
            <person name="Tsuchikane K."/>
            <person name="Katsumata H."/>
            <person name="Yamazaki S."/>
            <person name="Fujita N."/>
        </authorList>
    </citation>
    <scope>NUCLEOTIDE SEQUENCE [LARGE SCALE GENOMIC DNA]</scope>
    <source>
        <strain evidence="1 2">NBRC 100433</strain>
    </source>
</reference>
<evidence type="ECO:0008006" key="3">
    <source>
        <dbReference type="Google" id="ProtNLM"/>
    </source>
</evidence>
<dbReference type="Proteomes" id="UP000035088">
    <property type="component" value="Unassembled WGS sequence"/>
</dbReference>
<dbReference type="Gene3D" id="3.90.25.10">
    <property type="entry name" value="UDP-galactose 4-epimerase, domain 1"/>
    <property type="match status" value="1"/>
</dbReference>
<dbReference type="InterPro" id="IPR051604">
    <property type="entry name" value="Ergot_Alk_Oxidoreductase"/>
</dbReference>
<comment type="caution">
    <text evidence="1">The sequence shown here is derived from an EMBL/GenBank/DDBJ whole genome shotgun (WGS) entry which is preliminary data.</text>
</comment>
<dbReference type="RefSeq" id="WP_007323758.1">
    <property type="nucleotide sequence ID" value="NZ_BAEE01000082.1"/>
</dbReference>
<sequence>MNQRADSNSTTTVLGATGKTGRRIAERLEGKGVAVRRASRSSEAAFDWDDRDTWAPAVAGSTALYISYQPDLIVARALDDVAEIAALAQSHGVGRLVLLAGRGEPEALAAGAAVHETSMVTTVLSCAWFDQNFDEGAFADEIATGSLTVPVGAVGEPFIDADDIADVAVEVLTGDPTRHDGATYELSGPRLLTFAEAAGEIGTAIGRPVEFTSVSLDDYRAILAQVGVPEPEVELFTKLFGTLFDGRNAHVSDGVEQVLGRPPRDFGEYVRRAAGSGAWSPSAAGVNR</sequence>
<dbReference type="EMBL" id="BAEE01000082">
    <property type="protein sequence ID" value="GAB11683.1"/>
    <property type="molecule type" value="Genomic_DNA"/>
</dbReference>
<evidence type="ECO:0000313" key="2">
    <source>
        <dbReference type="Proteomes" id="UP000035088"/>
    </source>
</evidence>
<protein>
    <recommendedName>
        <fullName evidence="3">NAD(P)-binding domain-containing protein</fullName>
    </recommendedName>
</protein>
<dbReference type="PANTHER" id="PTHR43162">
    <property type="match status" value="1"/>
</dbReference>
<accession>G7H758</accession>
<dbReference type="AlphaFoldDB" id="G7H758"/>
<keyword evidence="2" id="KW-1185">Reference proteome</keyword>
<dbReference type="Gene3D" id="3.40.50.720">
    <property type="entry name" value="NAD(P)-binding Rossmann-like Domain"/>
    <property type="match status" value="1"/>
</dbReference>
<organism evidence="1 2">
    <name type="scientific">Gordonia araii NBRC 100433</name>
    <dbReference type="NCBI Taxonomy" id="1073574"/>
    <lineage>
        <taxon>Bacteria</taxon>
        <taxon>Bacillati</taxon>
        <taxon>Actinomycetota</taxon>
        <taxon>Actinomycetes</taxon>
        <taxon>Mycobacteriales</taxon>
        <taxon>Gordoniaceae</taxon>
        <taxon>Gordonia</taxon>
    </lineage>
</organism>
<dbReference type="PANTHER" id="PTHR43162:SF1">
    <property type="entry name" value="PRESTALK A DIFFERENTIATION PROTEIN A"/>
    <property type="match status" value="1"/>
</dbReference>
<dbReference type="STRING" id="1073574.GOARA_082_00720"/>
<name>G7H758_9ACTN</name>
<proteinExistence type="predicted"/>
<dbReference type="InterPro" id="IPR036291">
    <property type="entry name" value="NAD(P)-bd_dom_sf"/>
</dbReference>
<dbReference type="SUPFAM" id="SSF51735">
    <property type="entry name" value="NAD(P)-binding Rossmann-fold domains"/>
    <property type="match status" value="1"/>
</dbReference>
<gene>
    <name evidence="1" type="ORF">GOARA_082_00720</name>
</gene>
<dbReference type="OrthoDB" id="3510772at2"/>
<evidence type="ECO:0000313" key="1">
    <source>
        <dbReference type="EMBL" id="GAB11683.1"/>
    </source>
</evidence>